<reference evidence="1 2" key="1">
    <citation type="submission" date="2024-01" db="EMBL/GenBank/DDBJ databases">
        <authorList>
            <person name="Waweru B."/>
        </authorList>
    </citation>
    <scope>NUCLEOTIDE SEQUENCE [LARGE SCALE GENOMIC DNA]</scope>
</reference>
<comment type="caution">
    <text evidence="1">The sequence shown here is derived from an EMBL/GenBank/DDBJ whole genome shotgun (WGS) entry which is preliminary data.</text>
</comment>
<evidence type="ECO:0000313" key="1">
    <source>
        <dbReference type="EMBL" id="CAK7324888.1"/>
    </source>
</evidence>
<keyword evidence="2" id="KW-1185">Reference proteome</keyword>
<proteinExistence type="predicted"/>
<gene>
    <name evidence="1" type="ORF">DCAF_LOCUS2554</name>
</gene>
<accession>A0AAV1QVP7</accession>
<sequence length="195" mass="22480">MTSLREGDPVWHFSEAIEDKSESMRTSHFMKTHLIFFSGTQNILEILRNVLEKVNDNHINKDCFEGKSLEPLDGITYKFFSFFSCPTYSGISPNIKQFLKILHFLNFCQVFIIDVEYKSKDKSSNRKTHDIRTSTHNVFMDSISLSSGKEDPLPVKSLILLQVHKAEKQSVSEGGYVGKDFREWTRQSIPHNRAA</sequence>
<protein>
    <submittedName>
        <fullName evidence="1">Uncharacterized protein</fullName>
    </submittedName>
</protein>
<evidence type="ECO:0000313" key="2">
    <source>
        <dbReference type="Proteomes" id="UP001314170"/>
    </source>
</evidence>
<name>A0AAV1QVP7_9ROSI</name>
<dbReference type="EMBL" id="CAWUPB010000793">
    <property type="protein sequence ID" value="CAK7324888.1"/>
    <property type="molecule type" value="Genomic_DNA"/>
</dbReference>
<dbReference type="Proteomes" id="UP001314170">
    <property type="component" value="Unassembled WGS sequence"/>
</dbReference>
<dbReference type="AlphaFoldDB" id="A0AAV1QVP7"/>
<organism evidence="1 2">
    <name type="scientific">Dovyalis caffra</name>
    <dbReference type="NCBI Taxonomy" id="77055"/>
    <lineage>
        <taxon>Eukaryota</taxon>
        <taxon>Viridiplantae</taxon>
        <taxon>Streptophyta</taxon>
        <taxon>Embryophyta</taxon>
        <taxon>Tracheophyta</taxon>
        <taxon>Spermatophyta</taxon>
        <taxon>Magnoliopsida</taxon>
        <taxon>eudicotyledons</taxon>
        <taxon>Gunneridae</taxon>
        <taxon>Pentapetalae</taxon>
        <taxon>rosids</taxon>
        <taxon>fabids</taxon>
        <taxon>Malpighiales</taxon>
        <taxon>Salicaceae</taxon>
        <taxon>Flacourtieae</taxon>
        <taxon>Dovyalis</taxon>
    </lineage>
</organism>